<dbReference type="AlphaFoldDB" id="A0A9D5K968"/>
<dbReference type="Pfam" id="PF05258">
    <property type="entry name" value="DciA"/>
    <property type="match status" value="1"/>
</dbReference>
<dbReference type="Proteomes" id="UP000630660">
    <property type="component" value="Unassembled WGS sequence"/>
</dbReference>
<name>A0A9D5K968_UNCW3</name>
<comment type="caution">
    <text evidence="1">The sequence shown here is derived from an EMBL/GenBank/DDBJ whole genome shotgun (WGS) entry which is preliminary data.</text>
</comment>
<protein>
    <submittedName>
        <fullName evidence="1">DUF721 domain-containing protein</fullName>
    </submittedName>
</protein>
<dbReference type="InterPro" id="IPR007922">
    <property type="entry name" value="DciA-like"/>
</dbReference>
<dbReference type="PANTHER" id="PTHR36456:SF1">
    <property type="entry name" value="UPF0232 PROTEIN SCO3875"/>
    <property type="match status" value="1"/>
</dbReference>
<accession>A0A9D5K968</accession>
<proteinExistence type="predicted"/>
<organism evidence="1 2">
    <name type="scientific">candidate division WOR-3 bacterium</name>
    <dbReference type="NCBI Taxonomy" id="2052148"/>
    <lineage>
        <taxon>Bacteria</taxon>
        <taxon>Bacteria division WOR-3</taxon>
    </lineage>
</organism>
<evidence type="ECO:0000313" key="1">
    <source>
        <dbReference type="EMBL" id="MBD3363910.1"/>
    </source>
</evidence>
<dbReference type="PANTHER" id="PTHR36456">
    <property type="entry name" value="UPF0232 PROTEIN SCO3875"/>
    <property type="match status" value="1"/>
</dbReference>
<dbReference type="EMBL" id="WJKJ01000051">
    <property type="protein sequence ID" value="MBD3363910.1"/>
    <property type="molecule type" value="Genomic_DNA"/>
</dbReference>
<gene>
    <name evidence="1" type="ORF">GF359_01710</name>
</gene>
<evidence type="ECO:0000313" key="2">
    <source>
        <dbReference type="Proteomes" id="UP000630660"/>
    </source>
</evidence>
<reference evidence="1" key="1">
    <citation type="submission" date="2019-11" db="EMBL/GenBank/DDBJ databases">
        <title>Microbial mats filling the niche in hypersaline microbial mats.</title>
        <authorList>
            <person name="Wong H.L."/>
            <person name="Macleod F.I."/>
            <person name="White R.A. III"/>
            <person name="Burns B.P."/>
        </authorList>
    </citation>
    <scope>NUCLEOTIDE SEQUENCE</scope>
    <source>
        <strain evidence="1">Bin_327</strain>
    </source>
</reference>
<sequence>MSRKGRSGKFKRLGEAVEDLLRRRAGEGIAEYEAVRIWPQAAGESIAKRCIAIGIKSGILWVVVPNHVWLTEMKALKNRLIDKITKELGRKVVKDIKFKVGRAKRMQ</sequence>